<feature type="domain" description="Heterokaryon incompatibility" evidence="1">
    <location>
        <begin position="2"/>
        <end position="101"/>
    </location>
</feature>
<sequence length="120" mass="13458">MEWLWADSFCIVQDDEDDKSKELAKMPRIYNMAVVTIAAARASGAKDGFLPRAPGDWAKTVHQIPFITSSRQTGSVYLDPDVDVSPAPREPTDSRAWTLQETYLSKRIVRYGSNATKFTC</sequence>
<gene>
    <name evidence="2" type="ORF">K458DRAFT_429359</name>
</gene>
<keyword evidence="3" id="KW-1185">Reference proteome</keyword>
<dbReference type="Pfam" id="PF06985">
    <property type="entry name" value="HET"/>
    <property type="match status" value="1"/>
</dbReference>
<evidence type="ECO:0000313" key="3">
    <source>
        <dbReference type="Proteomes" id="UP000799291"/>
    </source>
</evidence>
<evidence type="ECO:0000313" key="2">
    <source>
        <dbReference type="EMBL" id="KAF2687439.1"/>
    </source>
</evidence>
<proteinExistence type="predicted"/>
<dbReference type="AlphaFoldDB" id="A0A6G1JBC2"/>
<accession>A0A6G1JBC2</accession>
<dbReference type="OrthoDB" id="2958217at2759"/>
<name>A0A6G1JBC2_9PLEO</name>
<dbReference type="PANTHER" id="PTHR33112:SF16">
    <property type="entry name" value="HETEROKARYON INCOMPATIBILITY DOMAIN-CONTAINING PROTEIN"/>
    <property type="match status" value="1"/>
</dbReference>
<dbReference type="EMBL" id="MU005575">
    <property type="protein sequence ID" value="KAF2687439.1"/>
    <property type="molecule type" value="Genomic_DNA"/>
</dbReference>
<dbReference type="InterPro" id="IPR010730">
    <property type="entry name" value="HET"/>
</dbReference>
<organism evidence="2 3">
    <name type="scientific">Lentithecium fluviatile CBS 122367</name>
    <dbReference type="NCBI Taxonomy" id="1168545"/>
    <lineage>
        <taxon>Eukaryota</taxon>
        <taxon>Fungi</taxon>
        <taxon>Dikarya</taxon>
        <taxon>Ascomycota</taxon>
        <taxon>Pezizomycotina</taxon>
        <taxon>Dothideomycetes</taxon>
        <taxon>Pleosporomycetidae</taxon>
        <taxon>Pleosporales</taxon>
        <taxon>Massarineae</taxon>
        <taxon>Lentitheciaceae</taxon>
        <taxon>Lentithecium</taxon>
    </lineage>
</organism>
<evidence type="ECO:0000259" key="1">
    <source>
        <dbReference type="Pfam" id="PF06985"/>
    </source>
</evidence>
<dbReference type="PANTHER" id="PTHR33112">
    <property type="entry name" value="DOMAIN PROTEIN, PUTATIVE-RELATED"/>
    <property type="match status" value="1"/>
</dbReference>
<protein>
    <recommendedName>
        <fullName evidence="1">Heterokaryon incompatibility domain-containing protein</fullName>
    </recommendedName>
</protein>
<dbReference type="Proteomes" id="UP000799291">
    <property type="component" value="Unassembled WGS sequence"/>
</dbReference>
<reference evidence="2" key="1">
    <citation type="journal article" date="2020" name="Stud. Mycol.">
        <title>101 Dothideomycetes genomes: a test case for predicting lifestyles and emergence of pathogens.</title>
        <authorList>
            <person name="Haridas S."/>
            <person name="Albert R."/>
            <person name="Binder M."/>
            <person name="Bloem J."/>
            <person name="Labutti K."/>
            <person name="Salamov A."/>
            <person name="Andreopoulos B."/>
            <person name="Baker S."/>
            <person name="Barry K."/>
            <person name="Bills G."/>
            <person name="Bluhm B."/>
            <person name="Cannon C."/>
            <person name="Castanera R."/>
            <person name="Culley D."/>
            <person name="Daum C."/>
            <person name="Ezra D."/>
            <person name="Gonzalez J."/>
            <person name="Henrissat B."/>
            <person name="Kuo A."/>
            <person name="Liang C."/>
            <person name="Lipzen A."/>
            <person name="Lutzoni F."/>
            <person name="Magnuson J."/>
            <person name="Mondo S."/>
            <person name="Nolan M."/>
            <person name="Ohm R."/>
            <person name="Pangilinan J."/>
            <person name="Park H.-J."/>
            <person name="Ramirez L."/>
            <person name="Alfaro M."/>
            <person name="Sun H."/>
            <person name="Tritt A."/>
            <person name="Yoshinaga Y."/>
            <person name="Zwiers L.-H."/>
            <person name="Turgeon B."/>
            <person name="Goodwin S."/>
            <person name="Spatafora J."/>
            <person name="Crous P."/>
            <person name="Grigoriev I."/>
        </authorList>
    </citation>
    <scope>NUCLEOTIDE SEQUENCE</scope>
    <source>
        <strain evidence="2">CBS 122367</strain>
    </source>
</reference>